<evidence type="ECO:0000313" key="2">
    <source>
        <dbReference type="Proteomes" id="UP000249130"/>
    </source>
</evidence>
<dbReference type="PANTHER" id="PTHR31118">
    <property type="entry name" value="CYCLASE-LIKE PROTEIN 2"/>
    <property type="match status" value="1"/>
</dbReference>
<dbReference type="SUPFAM" id="SSF102198">
    <property type="entry name" value="Putative cyclase"/>
    <property type="match status" value="1"/>
</dbReference>
<name>A0A327L5Y9_9BRAD</name>
<organism evidence="1 2">
    <name type="scientific">Rhodoplanes roseus</name>
    <dbReference type="NCBI Taxonomy" id="29409"/>
    <lineage>
        <taxon>Bacteria</taxon>
        <taxon>Pseudomonadati</taxon>
        <taxon>Pseudomonadota</taxon>
        <taxon>Alphaproteobacteria</taxon>
        <taxon>Hyphomicrobiales</taxon>
        <taxon>Nitrobacteraceae</taxon>
        <taxon>Rhodoplanes</taxon>
    </lineage>
</organism>
<evidence type="ECO:0000313" key="1">
    <source>
        <dbReference type="EMBL" id="RAI45971.1"/>
    </source>
</evidence>
<dbReference type="InterPro" id="IPR007325">
    <property type="entry name" value="KFase/CYL"/>
</dbReference>
<dbReference type="Pfam" id="PF04199">
    <property type="entry name" value="Cyclase"/>
    <property type="match status" value="1"/>
</dbReference>
<keyword evidence="2" id="KW-1185">Reference proteome</keyword>
<protein>
    <submittedName>
        <fullName evidence="1">Cyclase</fullName>
    </submittedName>
</protein>
<dbReference type="PANTHER" id="PTHR31118:SF32">
    <property type="entry name" value="KYNURENINE FORMAMIDASE"/>
    <property type="match status" value="1"/>
</dbReference>
<dbReference type="RefSeq" id="WP_111417222.1">
    <property type="nucleotide sequence ID" value="NZ_NPEX01000004.1"/>
</dbReference>
<sequence length="268" mass="28922">MSVTEPGTGLVFVELSHPWGHGTPINPGDPDIRIERAVYHAAHGVLSQRITAVMHNSTHLNAPLHMVQGGADLASLPIDLFFGNGVVLSIPKGRWEYVTAADLDAATPTVEAGDIVLVVTGWHRKYSDSQEYFGQGPGLSKDAAQWLIDRGVKLVGIDTAYVDHPLATSLGLHRGGPLMKRLPKFYETETGRDVKAGFPEWIPAHRMLLKAGIPTIENVGGDVAEVLGKRCTIQAYPWRFGAGDACVIRLMAMLDPSGAYRIESGRAA</sequence>
<dbReference type="GO" id="GO:0019441">
    <property type="term" value="P:L-tryptophan catabolic process to kynurenine"/>
    <property type="evidence" value="ECO:0007669"/>
    <property type="project" value="InterPro"/>
</dbReference>
<reference evidence="1 2" key="1">
    <citation type="submission" date="2017-07" db="EMBL/GenBank/DDBJ databases">
        <title>Draft Genome Sequences of Select Purple Nonsulfur Bacteria.</title>
        <authorList>
            <person name="Lasarre B."/>
            <person name="Mckinlay J.B."/>
        </authorList>
    </citation>
    <scope>NUCLEOTIDE SEQUENCE [LARGE SCALE GENOMIC DNA]</scope>
    <source>
        <strain evidence="1 2">DSM 5909</strain>
    </source>
</reference>
<dbReference type="InterPro" id="IPR037175">
    <property type="entry name" value="KFase_sf"/>
</dbReference>
<dbReference type="Proteomes" id="UP000249130">
    <property type="component" value="Unassembled WGS sequence"/>
</dbReference>
<gene>
    <name evidence="1" type="ORF">CH341_01265</name>
</gene>
<comment type="caution">
    <text evidence="1">The sequence shown here is derived from an EMBL/GenBank/DDBJ whole genome shotgun (WGS) entry which is preliminary data.</text>
</comment>
<dbReference type="OrthoDB" id="9777007at2"/>
<dbReference type="Gene3D" id="3.50.30.50">
    <property type="entry name" value="Putative cyclase"/>
    <property type="match status" value="1"/>
</dbReference>
<dbReference type="GO" id="GO:0004061">
    <property type="term" value="F:arylformamidase activity"/>
    <property type="evidence" value="ECO:0007669"/>
    <property type="project" value="InterPro"/>
</dbReference>
<dbReference type="EMBL" id="NPEX01000004">
    <property type="protein sequence ID" value="RAI45971.1"/>
    <property type="molecule type" value="Genomic_DNA"/>
</dbReference>
<proteinExistence type="predicted"/>
<dbReference type="AlphaFoldDB" id="A0A327L5Y9"/>
<accession>A0A327L5Y9</accession>